<evidence type="ECO:0000313" key="2">
    <source>
        <dbReference type="EMBL" id="BAR98101.1"/>
    </source>
</evidence>
<feature type="transmembrane region" description="Helical" evidence="1">
    <location>
        <begin position="7"/>
        <end position="33"/>
    </location>
</feature>
<dbReference type="KEGG" id="bvr:BVIR_817"/>
<keyword evidence="1" id="KW-1133">Transmembrane helix</keyword>
<keyword evidence="1" id="KW-0812">Transmembrane</keyword>
<reference evidence="2" key="1">
    <citation type="journal article" date="2015" name="Genome Announc.">
        <title>Complete Genome Sequence of the Bacteriochlorophyll b-Producing Photosynthetic Bacterium Blastochloris viridis.</title>
        <authorList>
            <person name="Tsukatani Y."/>
            <person name="Hirose Y."/>
            <person name="Harada J."/>
            <person name="Misawa N."/>
            <person name="Mori K."/>
            <person name="Inoue K."/>
            <person name="Tamiaki H."/>
        </authorList>
    </citation>
    <scope>NUCLEOTIDE SEQUENCE [LARGE SCALE GENOMIC DNA]</scope>
    <source>
        <strain evidence="2">DSM 133</strain>
    </source>
</reference>
<feature type="transmembrane region" description="Helical" evidence="1">
    <location>
        <begin position="39"/>
        <end position="63"/>
    </location>
</feature>
<keyword evidence="1" id="KW-0472">Membrane</keyword>
<evidence type="ECO:0000256" key="1">
    <source>
        <dbReference type="SAM" id="Phobius"/>
    </source>
</evidence>
<dbReference type="EMBL" id="AP014854">
    <property type="protein sequence ID" value="BAR98101.1"/>
    <property type="molecule type" value="Genomic_DNA"/>
</dbReference>
<protein>
    <submittedName>
        <fullName evidence="3">Uncharacterized protein</fullName>
    </submittedName>
</protein>
<accession>A0A0H5BCR6</accession>
<evidence type="ECO:0000313" key="4">
    <source>
        <dbReference type="Proteomes" id="UP000065734"/>
    </source>
</evidence>
<keyword evidence="4" id="KW-1185">Reference proteome</keyword>
<reference evidence="3" key="2">
    <citation type="submission" date="2015-11" db="EMBL/GenBank/DDBJ databases">
        <authorList>
            <person name="Zhang Y."/>
            <person name="Guo Z."/>
        </authorList>
    </citation>
    <scope>NUCLEOTIDE SEQUENCE</scope>
    <source>
        <strain evidence="3">1</strain>
    </source>
</reference>
<gene>
    <name evidence="2" type="ORF">BV133_508</name>
    <name evidence="3" type="ORF">BVIRIDIS_02620</name>
</gene>
<dbReference type="RefSeq" id="WP_055036535.1">
    <property type="nucleotide sequence ID" value="NZ_AP014854.2"/>
</dbReference>
<dbReference type="Proteomes" id="UP000065734">
    <property type="component" value="Chromosome I"/>
</dbReference>
<dbReference type="EMBL" id="LN907867">
    <property type="protein sequence ID" value="CUU41273.1"/>
    <property type="molecule type" value="Genomic_DNA"/>
</dbReference>
<dbReference type="AlphaFoldDB" id="A0A0H5BCR6"/>
<dbReference type="OrthoDB" id="7889159at2"/>
<organism evidence="3 4">
    <name type="scientific">Blastochloris viridis</name>
    <name type="common">Rhodopseudomonas viridis</name>
    <dbReference type="NCBI Taxonomy" id="1079"/>
    <lineage>
        <taxon>Bacteria</taxon>
        <taxon>Pseudomonadati</taxon>
        <taxon>Pseudomonadota</taxon>
        <taxon>Alphaproteobacteria</taxon>
        <taxon>Hyphomicrobiales</taxon>
        <taxon>Blastochloridaceae</taxon>
        <taxon>Blastochloris</taxon>
    </lineage>
</organism>
<evidence type="ECO:0000313" key="3">
    <source>
        <dbReference type="EMBL" id="CUU41273.1"/>
    </source>
</evidence>
<sequence length="86" mass="9385">MSFHRLIMFLIFLTAQAMVFGLGTAVVVITPSLMENGNVWLPVVNVSSFVIAAVAAWLITPVVRARYAAKRRVAVLAETTRPDRAA</sequence>
<reference evidence="4" key="3">
    <citation type="journal article" date="2016" name="Genome Announc.">
        <title>Revised genome sequence of the purple photosynthetic bacterium Blastochloris viridis.</title>
        <authorList>
            <person name="Liu L.N."/>
            <person name="Faulkner M."/>
            <person name="Liu X."/>
            <person name="Huang F."/>
            <person name="Darby A.C."/>
            <person name="Hall N."/>
        </authorList>
    </citation>
    <scope>NUCLEOTIDE SEQUENCE [LARGE SCALE GENOMIC DNA]</scope>
    <source>
        <strain evidence="4">ATCC 19567 / DSM 133 / F</strain>
    </source>
</reference>
<proteinExistence type="predicted"/>
<name>A0A0H5BCR6_BLAVI</name>